<evidence type="ECO:0000313" key="10">
    <source>
        <dbReference type="Proteomes" id="UP001221217"/>
    </source>
</evidence>
<evidence type="ECO:0000256" key="5">
    <source>
        <dbReference type="ARBA" id="ARBA00023027"/>
    </source>
</evidence>
<dbReference type="EC" id="4.2.1.46" evidence="4 7"/>
<comment type="similarity">
    <text evidence="3 7">Belongs to the NAD(P)-dependent epimerase/dehydratase family. dTDP-glucose dehydratase subfamily.</text>
</comment>
<sequence>MRNLTNILITGGAGFIGSNLVRYIFEKTDFSGKIVNLDVLTYAGNPYSLDDIDKEFGESRYFFEKADIRDRVAVDGFLTKYNIDTVIHLAAESHVDRSITGPEEFITTNINGTFTLLEAVRAFWTDFEGKLFHHVSTDEVYGSLGDEGFFTEETPYDPRSPYSAAKSASDHLVRAYFHTYGMPITLSNCSNNYGPYQFPEKLIPVMIENMLEEKPLPIYGDGKNIRDWLYVEDHNSAVWTIVNDGETGRSYNIGGENEWENIKLVHNLCEIVADETGKEKNYYKKLITYVKDRPGHDRRYAIDCDRLKRELGWKQSVTFNEGLRQTVKWYLTNRTWIEQVKSGEYLKWIEKNYNDR</sequence>
<evidence type="ECO:0000256" key="6">
    <source>
        <dbReference type="ARBA" id="ARBA00023239"/>
    </source>
</evidence>
<dbReference type="Pfam" id="PF16363">
    <property type="entry name" value="GDP_Man_Dehyd"/>
    <property type="match status" value="1"/>
</dbReference>
<dbReference type="Gene3D" id="3.40.50.720">
    <property type="entry name" value="NAD(P)-binding Rossmann-like Domain"/>
    <property type="match status" value="1"/>
</dbReference>
<name>A0AAJ1MIE1_9SPIO</name>
<evidence type="ECO:0000256" key="3">
    <source>
        <dbReference type="ARBA" id="ARBA00008178"/>
    </source>
</evidence>
<evidence type="ECO:0000313" key="9">
    <source>
        <dbReference type="EMBL" id="MDC7226173.1"/>
    </source>
</evidence>
<dbReference type="GO" id="GO:0009225">
    <property type="term" value="P:nucleotide-sugar metabolic process"/>
    <property type="evidence" value="ECO:0007669"/>
    <property type="project" value="InterPro"/>
</dbReference>
<dbReference type="Gene3D" id="3.90.25.10">
    <property type="entry name" value="UDP-galactose 4-epimerase, domain 1"/>
    <property type="match status" value="1"/>
</dbReference>
<dbReference type="CDD" id="cd05246">
    <property type="entry name" value="dTDP_GD_SDR_e"/>
    <property type="match status" value="1"/>
</dbReference>
<gene>
    <name evidence="9" type="primary">rfbB</name>
    <name evidence="9" type="ORF">PQJ61_05370</name>
</gene>
<evidence type="ECO:0000256" key="7">
    <source>
        <dbReference type="RuleBase" id="RU004473"/>
    </source>
</evidence>
<dbReference type="InterPro" id="IPR016040">
    <property type="entry name" value="NAD(P)-bd_dom"/>
</dbReference>
<evidence type="ECO:0000256" key="2">
    <source>
        <dbReference type="ARBA" id="ARBA00001911"/>
    </source>
</evidence>
<keyword evidence="6 7" id="KW-0456">Lyase</keyword>
<evidence type="ECO:0000259" key="8">
    <source>
        <dbReference type="Pfam" id="PF16363"/>
    </source>
</evidence>
<comment type="caution">
    <text evidence="9">The sequence shown here is derived from an EMBL/GenBank/DDBJ whole genome shotgun (WGS) entry which is preliminary data.</text>
</comment>
<dbReference type="SUPFAM" id="SSF51735">
    <property type="entry name" value="NAD(P)-binding Rossmann-fold domains"/>
    <property type="match status" value="1"/>
</dbReference>
<dbReference type="InterPro" id="IPR036291">
    <property type="entry name" value="NAD(P)-bd_dom_sf"/>
</dbReference>
<dbReference type="AlphaFoldDB" id="A0AAJ1MIE1"/>
<comment type="cofactor">
    <cofactor evidence="2 7">
        <name>NAD(+)</name>
        <dbReference type="ChEBI" id="CHEBI:57540"/>
    </cofactor>
</comment>
<comment type="catalytic activity">
    <reaction evidence="1 7">
        <text>dTDP-alpha-D-glucose = dTDP-4-dehydro-6-deoxy-alpha-D-glucose + H2O</text>
        <dbReference type="Rhea" id="RHEA:17221"/>
        <dbReference type="ChEBI" id="CHEBI:15377"/>
        <dbReference type="ChEBI" id="CHEBI:57477"/>
        <dbReference type="ChEBI" id="CHEBI:57649"/>
        <dbReference type="EC" id="4.2.1.46"/>
    </reaction>
</comment>
<dbReference type="EMBL" id="JAQQAL010000011">
    <property type="protein sequence ID" value="MDC7226173.1"/>
    <property type="molecule type" value="Genomic_DNA"/>
</dbReference>
<dbReference type="InterPro" id="IPR005888">
    <property type="entry name" value="dTDP_Gluc_deHydtase"/>
</dbReference>
<protein>
    <recommendedName>
        <fullName evidence="4 7">dTDP-glucose 4,6-dehydratase</fullName>
        <ecNumber evidence="4 7">4.2.1.46</ecNumber>
    </recommendedName>
</protein>
<reference evidence="9 10" key="1">
    <citation type="submission" date="2022-12" db="EMBL/GenBank/DDBJ databases">
        <title>Metagenome assembled genome from gulf of manar.</title>
        <authorList>
            <person name="Kohli P."/>
            <person name="Pk S."/>
            <person name="Venkata Ramana C."/>
            <person name="Sasikala C."/>
        </authorList>
    </citation>
    <scope>NUCLEOTIDE SEQUENCE [LARGE SCALE GENOMIC DNA]</scope>
    <source>
        <strain evidence="9">JB008</strain>
    </source>
</reference>
<accession>A0AAJ1MIE1</accession>
<organism evidence="9 10">
    <name type="scientific">Candidatus Thalassospirochaeta sargassi</name>
    <dbReference type="NCBI Taxonomy" id="3119039"/>
    <lineage>
        <taxon>Bacteria</taxon>
        <taxon>Pseudomonadati</taxon>
        <taxon>Spirochaetota</taxon>
        <taxon>Spirochaetia</taxon>
        <taxon>Spirochaetales</taxon>
        <taxon>Spirochaetaceae</taxon>
        <taxon>Candidatus Thalassospirochaeta</taxon>
    </lineage>
</organism>
<evidence type="ECO:0000256" key="4">
    <source>
        <dbReference type="ARBA" id="ARBA00011990"/>
    </source>
</evidence>
<dbReference type="NCBIfam" id="TIGR01181">
    <property type="entry name" value="dTDP_gluc_dehyt"/>
    <property type="match status" value="1"/>
</dbReference>
<feature type="domain" description="NAD(P)-binding" evidence="8">
    <location>
        <begin position="8"/>
        <end position="326"/>
    </location>
</feature>
<dbReference type="Proteomes" id="UP001221217">
    <property type="component" value="Unassembled WGS sequence"/>
</dbReference>
<dbReference type="PANTHER" id="PTHR43000">
    <property type="entry name" value="DTDP-D-GLUCOSE 4,6-DEHYDRATASE-RELATED"/>
    <property type="match status" value="1"/>
</dbReference>
<evidence type="ECO:0000256" key="1">
    <source>
        <dbReference type="ARBA" id="ARBA00001539"/>
    </source>
</evidence>
<proteinExistence type="inferred from homology"/>
<keyword evidence="5" id="KW-0520">NAD</keyword>
<dbReference type="GO" id="GO:0008460">
    <property type="term" value="F:dTDP-glucose 4,6-dehydratase activity"/>
    <property type="evidence" value="ECO:0007669"/>
    <property type="project" value="UniProtKB-EC"/>
</dbReference>